<reference evidence="2 3" key="1">
    <citation type="submission" date="2024-01" db="EMBL/GenBank/DDBJ databases">
        <title>The genomes of 5 underutilized Papilionoideae crops provide insights into root nodulation and disease resistanc.</title>
        <authorList>
            <person name="Jiang F."/>
        </authorList>
    </citation>
    <scope>NUCLEOTIDE SEQUENCE [LARGE SCALE GENOMIC DNA]</scope>
    <source>
        <strain evidence="2">DUOXIRENSHENG_FW03</strain>
        <tissue evidence="2">Leaves</tissue>
    </source>
</reference>
<keyword evidence="1" id="KW-0472">Membrane</keyword>
<dbReference type="EMBL" id="JAYMYS010000005">
    <property type="protein sequence ID" value="KAK7391670.1"/>
    <property type="molecule type" value="Genomic_DNA"/>
</dbReference>
<comment type="caution">
    <text evidence="2">The sequence shown here is derived from an EMBL/GenBank/DDBJ whole genome shotgun (WGS) entry which is preliminary data.</text>
</comment>
<proteinExistence type="predicted"/>
<organism evidence="2 3">
    <name type="scientific">Psophocarpus tetragonolobus</name>
    <name type="common">Winged bean</name>
    <name type="synonym">Dolichos tetragonolobus</name>
    <dbReference type="NCBI Taxonomy" id="3891"/>
    <lineage>
        <taxon>Eukaryota</taxon>
        <taxon>Viridiplantae</taxon>
        <taxon>Streptophyta</taxon>
        <taxon>Embryophyta</taxon>
        <taxon>Tracheophyta</taxon>
        <taxon>Spermatophyta</taxon>
        <taxon>Magnoliopsida</taxon>
        <taxon>eudicotyledons</taxon>
        <taxon>Gunneridae</taxon>
        <taxon>Pentapetalae</taxon>
        <taxon>rosids</taxon>
        <taxon>fabids</taxon>
        <taxon>Fabales</taxon>
        <taxon>Fabaceae</taxon>
        <taxon>Papilionoideae</taxon>
        <taxon>50 kb inversion clade</taxon>
        <taxon>NPAAA clade</taxon>
        <taxon>indigoferoid/millettioid clade</taxon>
        <taxon>Phaseoleae</taxon>
        <taxon>Psophocarpus</taxon>
    </lineage>
</organism>
<keyword evidence="3" id="KW-1185">Reference proteome</keyword>
<dbReference type="AlphaFoldDB" id="A0AAN9SAN8"/>
<gene>
    <name evidence="2" type="ORF">VNO78_20089</name>
</gene>
<dbReference type="Proteomes" id="UP001386955">
    <property type="component" value="Unassembled WGS sequence"/>
</dbReference>
<name>A0AAN9SAN8_PSOTE</name>
<evidence type="ECO:0000256" key="1">
    <source>
        <dbReference type="SAM" id="Phobius"/>
    </source>
</evidence>
<feature type="transmembrane region" description="Helical" evidence="1">
    <location>
        <begin position="28"/>
        <end position="50"/>
    </location>
</feature>
<accession>A0AAN9SAN8</accession>
<evidence type="ECO:0000313" key="3">
    <source>
        <dbReference type="Proteomes" id="UP001386955"/>
    </source>
</evidence>
<sequence length="185" mass="21481">MLCCTTWTLLKFFVTANNEELTLNTLTLSYLFSICMLLLSLYSATSNLRLRIESHIAMIRMVDSTEKYQSLWTQSNFRDFHDLKQLGLGIYLLNLLIGSLSSKSLFDLFINSNKRSQPIPRNPCNSNVSDEQECSNMCHLWQVAMFRRVSSSASNNVVASFVSLLLLYKRLLLHDRRLELRAWIW</sequence>
<protein>
    <submittedName>
        <fullName evidence="2">Uncharacterized protein</fullName>
    </submittedName>
</protein>
<keyword evidence="1" id="KW-1133">Transmembrane helix</keyword>
<keyword evidence="1" id="KW-0812">Transmembrane</keyword>
<evidence type="ECO:0000313" key="2">
    <source>
        <dbReference type="EMBL" id="KAK7391670.1"/>
    </source>
</evidence>